<dbReference type="RefSeq" id="WP_311424112.1">
    <property type="nucleotide sequence ID" value="NZ_JAVREH010000025.1"/>
</dbReference>
<evidence type="ECO:0000313" key="4">
    <source>
        <dbReference type="Proteomes" id="UP001183176"/>
    </source>
</evidence>
<comment type="caution">
    <text evidence="3">The sequence shown here is derived from an EMBL/GenBank/DDBJ whole genome shotgun (WGS) entry which is preliminary data.</text>
</comment>
<evidence type="ECO:0000259" key="2">
    <source>
        <dbReference type="Pfam" id="PF00723"/>
    </source>
</evidence>
<dbReference type="InterPro" id="IPR008928">
    <property type="entry name" value="6-hairpin_glycosidase_sf"/>
</dbReference>
<keyword evidence="1" id="KW-0732">Signal</keyword>
<proteinExistence type="predicted"/>
<feature type="domain" description="GH15-like" evidence="2">
    <location>
        <begin position="432"/>
        <end position="634"/>
    </location>
</feature>
<keyword evidence="4" id="KW-1185">Reference proteome</keyword>
<dbReference type="SUPFAM" id="SSF48208">
    <property type="entry name" value="Six-hairpin glycosidases"/>
    <property type="match status" value="1"/>
</dbReference>
<name>A0ABU2JDB1_9ACTN</name>
<dbReference type="Gene3D" id="1.50.10.10">
    <property type="match status" value="1"/>
</dbReference>
<evidence type="ECO:0000256" key="1">
    <source>
        <dbReference type="SAM" id="SignalP"/>
    </source>
</evidence>
<sequence length="928" mass="98814">MTRPRHVARIVTALALAAGSVTAVVVTSSTVAVAAIPTAPTTETARSLYANNWSDTTGLWMAPQLAQTDGNTQYGPRLGELHYSPNGAAASSAVNQINDYTGFFRDETHAVKYDQVHNFGAATGYLDSGGVLRSDYGAYSGTATSVSIGRDYAFVPNQHFMVVQYRLRNFGASSVTMNVLDALHLNNTGAAGQNVRATWDATRNAEVIDMSASGQYQLVLGALGGAPTGHQVGDDTVSSLTSTSVAPWYSFDNNGTLTNNSSVSAMNVDVAMNKQVAVAAGATVTQSFYLAIAATNANALAAADTARAQTGDYWLNNTTTAYTNWLNAGKRVTSNFPDTGLSTAYDRALVTMKQSQSPVLGVWPAATNPIAYGYKSWVRDSAVTAMAMDTAGHYAEADKYFRWLAGVQYANGSFGTTYDGWTGQHVSFVEPELDSVGIFLVGAYRHWQQTGDNAFRDAVWPQIQNAANFVKNNLASNGLGPQDASIWEETQEYNTFTQALYITGLWAAEAIAQSKGDNTDADNWSNTVGSIATALQTSSLNSPAGLWNSPDSYFNRADNSDNTARTTVDSSSDMLFVSGAVDPGSSRAASHISKILATLTHDTYGISRYVGDNFYYSSPYSPAGNEAGAAEPSWPQMTMYVAMYYIYNGNLAAALPRLTWYASRTAVGYMPPGEAVSNVSQKPIVSTMVESVTGAWYVLAALAYTGQADTRVYAPISNAGSHAALTVNSGTTGDWPQWNPIPYFNSQVGNSASGVATTDIKNVAITNDDNNIYVRVDNSSGTLPGYNAASKFAVNVYAGDYSGDTSTPTSSTAMYGKALLRPAAYMVGRWSDSANYSRFHASGSTWTADSSITSVIAPQWDTTTGRIELVIPRSSLTSAGAADGATVPITIGLVRQDPTSLAWSEDDTIALRYKLTPANTPWTYGNVR</sequence>
<dbReference type="Proteomes" id="UP001183176">
    <property type="component" value="Unassembled WGS sequence"/>
</dbReference>
<protein>
    <recommendedName>
        <fullName evidence="2">GH15-like domain-containing protein</fullName>
    </recommendedName>
</protein>
<dbReference type="EMBL" id="JAVREH010000025">
    <property type="protein sequence ID" value="MDT0262965.1"/>
    <property type="molecule type" value="Genomic_DNA"/>
</dbReference>
<feature type="chain" id="PRO_5045843088" description="GH15-like domain-containing protein" evidence="1">
    <location>
        <begin position="24"/>
        <end position="928"/>
    </location>
</feature>
<gene>
    <name evidence="3" type="ORF">RM423_16340</name>
</gene>
<accession>A0ABU2JDB1</accession>
<evidence type="ECO:0000313" key="3">
    <source>
        <dbReference type="EMBL" id="MDT0262965.1"/>
    </source>
</evidence>
<dbReference type="PANTHER" id="PTHR31616:SF0">
    <property type="entry name" value="GLUCAN 1,4-ALPHA-GLUCOSIDASE"/>
    <property type="match status" value="1"/>
</dbReference>
<feature type="signal peptide" evidence="1">
    <location>
        <begin position="1"/>
        <end position="23"/>
    </location>
</feature>
<organism evidence="3 4">
    <name type="scientific">Jatrophihabitans lederbergiae</name>
    <dbReference type="NCBI Taxonomy" id="3075547"/>
    <lineage>
        <taxon>Bacteria</taxon>
        <taxon>Bacillati</taxon>
        <taxon>Actinomycetota</taxon>
        <taxon>Actinomycetes</taxon>
        <taxon>Jatrophihabitantales</taxon>
        <taxon>Jatrophihabitantaceae</taxon>
        <taxon>Jatrophihabitans</taxon>
    </lineage>
</organism>
<dbReference type="InterPro" id="IPR012341">
    <property type="entry name" value="6hp_glycosidase-like_sf"/>
</dbReference>
<dbReference type="PANTHER" id="PTHR31616">
    <property type="entry name" value="TREHALASE"/>
    <property type="match status" value="1"/>
</dbReference>
<reference evidence="4" key="1">
    <citation type="submission" date="2023-07" db="EMBL/GenBank/DDBJ databases">
        <title>30 novel species of actinomycetes from the DSMZ collection.</title>
        <authorList>
            <person name="Nouioui I."/>
        </authorList>
    </citation>
    <scope>NUCLEOTIDE SEQUENCE [LARGE SCALE GENOMIC DNA]</scope>
    <source>
        <strain evidence="4">DSM 44399</strain>
    </source>
</reference>
<dbReference type="Pfam" id="PF00723">
    <property type="entry name" value="Glyco_hydro_15"/>
    <property type="match status" value="1"/>
</dbReference>
<dbReference type="InterPro" id="IPR011613">
    <property type="entry name" value="GH15-like"/>
</dbReference>